<dbReference type="InParanoid" id="B4M117"/>
<dbReference type="eggNOG" id="KOG3656">
    <property type="taxonomic scope" value="Eukaryota"/>
</dbReference>
<dbReference type="AlphaFoldDB" id="B4M117"/>
<evidence type="ECO:0000313" key="3">
    <source>
        <dbReference type="Proteomes" id="UP000008792"/>
    </source>
</evidence>
<sequence length="618" mass="65200">MYEDRGSRIRGMPTKKKKHIDLELAQTPRAGFHFSATTTTRSSTHGLQLHDPTDTVTQLELDATVLCLCLLLPLLIHAYPAASGTAADKSLSLEDTDLDNEQGESVKESQIAKRSGSFDYVAHLKSGLLSSIGQASASIASGSSGGSSGGDSYKSHEVVVHGNSVDYDPWSFKKSVLNTIFQAVKAITGGVTALKGQLIKGSGYALSASGNLVAASGDKVTDVGKSIINSAHINSQTYATSHGGGGGYVHPFAKLSSLSGASSSGSSGSKHASSAPGPVLHSETITTYEIPTGHANYGPPSKPPTFSSATHQYLPPAGSNYGGGGSGGAPFSIGHAAFEAPQSNYLPSAYGQDVPTAGTDDFNVYGRNKKLSDEEARRAALQLQEILSMLPNGKTEYTASKTVALDTNQVASGAHVEQADLYNSYGVPLPNNLGTLESLSHTESITAAYAPPSQGAADIYHQMAKRPQTAEEAYIQKHPNEGYDYPPQPPAAPPAASNNEYKVENYHASKSNALRDLSPIIAALEVAKRKGPSSSGSTSYSIEKQVHKVTPFQYLPPVVQKSKYVYSAPPAPPRPSYSGGYKVRRHVAAKRPLGGTSMSRVQDYDIQDPLMFNRLLES</sequence>
<protein>
    <submittedName>
        <fullName evidence="2">Uncharacterized protein</fullName>
    </submittedName>
</protein>
<dbReference type="FunCoup" id="B4M117">
    <property type="interactions" value="1"/>
</dbReference>
<organism evidence="2 3">
    <name type="scientific">Drosophila virilis</name>
    <name type="common">Fruit fly</name>
    <dbReference type="NCBI Taxonomy" id="7244"/>
    <lineage>
        <taxon>Eukaryota</taxon>
        <taxon>Metazoa</taxon>
        <taxon>Ecdysozoa</taxon>
        <taxon>Arthropoda</taxon>
        <taxon>Hexapoda</taxon>
        <taxon>Insecta</taxon>
        <taxon>Pterygota</taxon>
        <taxon>Neoptera</taxon>
        <taxon>Endopterygota</taxon>
        <taxon>Diptera</taxon>
        <taxon>Brachycera</taxon>
        <taxon>Muscomorpha</taxon>
        <taxon>Ephydroidea</taxon>
        <taxon>Drosophilidae</taxon>
        <taxon>Drosophila</taxon>
    </lineage>
</organism>
<dbReference type="HOGENOM" id="CLU_032948_0_0_1"/>
<gene>
    <name evidence="2" type="primary">Dvir\GJ23082</name>
    <name evidence="2" type="ORF">Dvir_GJ23082</name>
</gene>
<accession>B4M117</accession>
<evidence type="ECO:0000313" key="2">
    <source>
        <dbReference type="EMBL" id="EDW67428.2"/>
    </source>
</evidence>
<reference evidence="2 3" key="1">
    <citation type="journal article" date="2007" name="Nature">
        <title>Evolution of genes and genomes on the Drosophila phylogeny.</title>
        <authorList>
            <consortium name="Drosophila 12 Genomes Consortium"/>
            <person name="Clark A.G."/>
            <person name="Eisen M.B."/>
            <person name="Smith D.R."/>
            <person name="Bergman C.M."/>
            <person name="Oliver B."/>
            <person name="Markow T.A."/>
            <person name="Kaufman T.C."/>
            <person name="Kellis M."/>
            <person name="Gelbart W."/>
            <person name="Iyer V.N."/>
            <person name="Pollard D.A."/>
            <person name="Sackton T.B."/>
            <person name="Larracuente A.M."/>
            <person name="Singh N.D."/>
            <person name="Abad J.P."/>
            <person name="Abt D.N."/>
            <person name="Adryan B."/>
            <person name="Aguade M."/>
            <person name="Akashi H."/>
            <person name="Anderson W.W."/>
            <person name="Aquadro C.F."/>
            <person name="Ardell D.H."/>
            <person name="Arguello R."/>
            <person name="Artieri C.G."/>
            <person name="Barbash D.A."/>
            <person name="Barker D."/>
            <person name="Barsanti P."/>
            <person name="Batterham P."/>
            <person name="Batzoglou S."/>
            <person name="Begun D."/>
            <person name="Bhutkar A."/>
            <person name="Blanco E."/>
            <person name="Bosak S.A."/>
            <person name="Bradley R.K."/>
            <person name="Brand A.D."/>
            <person name="Brent M.R."/>
            <person name="Brooks A.N."/>
            <person name="Brown R.H."/>
            <person name="Butlin R.K."/>
            <person name="Caggese C."/>
            <person name="Calvi B.R."/>
            <person name="Bernardo de Carvalho A."/>
            <person name="Caspi A."/>
            <person name="Castrezana S."/>
            <person name="Celniker S.E."/>
            <person name="Chang J.L."/>
            <person name="Chapple C."/>
            <person name="Chatterji S."/>
            <person name="Chinwalla A."/>
            <person name="Civetta A."/>
            <person name="Clifton S.W."/>
            <person name="Comeron J.M."/>
            <person name="Costello J.C."/>
            <person name="Coyne J.A."/>
            <person name="Daub J."/>
            <person name="David R.G."/>
            <person name="Delcher A.L."/>
            <person name="Delehaunty K."/>
            <person name="Do C.B."/>
            <person name="Ebling H."/>
            <person name="Edwards K."/>
            <person name="Eickbush T."/>
            <person name="Evans J.D."/>
            <person name="Filipski A."/>
            <person name="Findeiss S."/>
            <person name="Freyhult E."/>
            <person name="Fulton L."/>
            <person name="Fulton R."/>
            <person name="Garcia A.C."/>
            <person name="Gardiner A."/>
            <person name="Garfield D.A."/>
            <person name="Garvin B.E."/>
            <person name="Gibson G."/>
            <person name="Gilbert D."/>
            <person name="Gnerre S."/>
            <person name="Godfrey J."/>
            <person name="Good R."/>
            <person name="Gotea V."/>
            <person name="Gravely B."/>
            <person name="Greenberg A.J."/>
            <person name="Griffiths-Jones S."/>
            <person name="Gross S."/>
            <person name="Guigo R."/>
            <person name="Gustafson E.A."/>
            <person name="Haerty W."/>
            <person name="Hahn M.W."/>
            <person name="Halligan D.L."/>
            <person name="Halpern A.L."/>
            <person name="Halter G.M."/>
            <person name="Han M.V."/>
            <person name="Heger A."/>
            <person name="Hillier L."/>
            <person name="Hinrichs A.S."/>
            <person name="Holmes I."/>
            <person name="Hoskins R.A."/>
            <person name="Hubisz M.J."/>
            <person name="Hultmark D."/>
            <person name="Huntley M.A."/>
            <person name="Jaffe D.B."/>
            <person name="Jagadeeshan S."/>
            <person name="Jeck W.R."/>
            <person name="Johnson J."/>
            <person name="Jones C.D."/>
            <person name="Jordan W.C."/>
            <person name="Karpen G.H."/>
            <person name="Kataoka E."/>
            <person name="Keightley P.D."/>
            <person name="Kheradpour P."/>
            <person name="Kirkness E.F."/>
            <person name="Koerich L.B."/>
            <person name="Kristiansen K."/>
            <person name="Kudrna D."/>
            <person name="Kulathinal R.J."/>
            <person name="Kumar S."/>
            <person name="Kwok R."/>
            <person name="Lander E."/>
            <person name="Langley C.H."/>
            <person name="Lapoint R."/>
            <person name="Lazzaro B.P."/>
            <person name="Lee S.J."/>
            <person name="Levesque L."/>
            <person name="Li R."/>
            <person name="Lin C.F."/>
            <person name="Lin M.F."/>
            <person name="Lindblad-Toh K."/>
            <person name="Llopart A."/>
            <person name="Long M."/>
            <person name="Low L."/>
            <person name="Lozovsky E."/>
            <person name="Lu J."/>
            <person name="Luo M."/>
            <person name="Machado C.A."/>
            <person name="Makalowski W."/>
            <person name="Marzo M."/>
            <person name="Matsuda M."/>
            <person name="Matzkin L."/>
            <person name="McAllister B."/>
            <person name="McBride C.S."/>
            <person name="McKernan B."/>
            <person name="McKernan K."/>
            <person name="Mendez-Lago M."/>
            <person name="Minx P."/>
            <person name="Mollenhauer M.U."/>
            <person name="Montooth K."/>
            <person name="Mount S.M."/>
            <person name="Mu X."/>
            <person name="Myers E."/>
            <person name="Negre B."/>
            <person name="Newfeld S."/>
            <person name="Nielsen R."/>
            <person name="Noor M.A."/>
            <person name="O'Grady P."/>
            <person name="Pachter L."/>
            <person name="Papaceit M."/>
            <person name="Parisi M.J."/>
            <person name="Parisi M."/>
            <person name="Parts L."/>
            <person name="Pedersen J.S."/>
            <person name="Pesole G."/>
            <person name="Phillippy A.M."/>
            <person name="Ponting C.P."/>
            <person name="Pop M."/>
            <person name="Porcelli D."/>
            <person name="Powell J.R."/>
            <person name="Prohaska S."/>
            <person name="Pruitt K."/>
            <person name="Puig M."/>
            <person name="Quesneville H."/>
            <person name="Ram K.R."/>
            <person name="Rand D."/>
            <person name="Rasmussen M.D."/>
            <person name="Reed L.K."/>
            <person name="Reenan R."/>
            <person name="Reily A."/>
            <person name="Remington K.A."/>
            <person name="Rieger T.T."/>
            <person name="Ritchie M.G."/>
            <person name="Robin C."/>
            <person name="Rogers Y.H."/>
            <person name="Rohde C."/>
            <person name="Rozas J."/>
            <person name="Rubenfield M.J."/>
            <person name="Ruiz A."/>
            <person name="Russo S."/>
            <person name="Salzberg S.L."/>
            <person name="Sanchez-Gracia A."/>
            <person name="Saranga D.J."/>
            <person name="Sato H."/>
            <person name="Schaeffer S.W."/>
            <person name="Schatz M.C."/>
            <person name="Schlenke T."/>
            <person name="Schwartz R."/>
            <person name="Segarra C."/>
            <person name="Singh R.S."/>
            <person name="Sirot L."/>
            <person name="Sirota M."/>
            <person name="Sisneros N.B."/>
            <person name="Smith C.D."/>
            <person name="Smith T.F."/>
            <person name="Spieth J."/>
            <person name="Stage D.E."/>
            <person name="Stark A."/>
            <person name="Stephan W."/>
            <person name="Strausberg R.L."/>
            <person name="Strempel S."/>
            <person name="Sturgill D."/>
            <person name="Sutton G."/>
            <person name="Sutton G.G."/>
            <person name="Tao W."/>
            <person name="Teichmann S."/>
            <person name="Tobari Y.N."/>
            <person name="Tomimura Y."/>
            <person name="Tsolas J.M."/>
            <person name="Valente V.L."/>
            <person name="Venter E."/>
            <person name="Venter J.C."/>
            <person name="Vicario S."/>
            <person name="Vieira F.G."/>
            <person name="Vilella A.J."/>
            <person name="Villasante A."/>
            <person name="Walenz B."/>
            <person name="Wang J."/>
            <person name="Wasserman M."/>
            <person name="Watts T."/>
            <person name="Wilson D."/>
            <person name="Wilson R.K."/>
            <person name="Wing R.A."/>
            <person name="Wolfner M.F."/>
            <person name="Wong A."/>
            <person name="Wong G.K."/>
            <person name="Wu C.I."/>
            <person name="Wu G."/>
            <person name="Yamamoto D."/>
            <person name="Yang H.P."/>
            <person name="Yang S.P."/>
            <person name="Yorke J.A."/>
            <person name="Yoshida K."/>
            <person name="Zdobnov E."/>
            <person name="Zhang P."/>
            <person name="Zhang Y."/>
            <person name="Zimin A.V."/>
            <person name="Baldwin J."/>
            <person name="Abdouelleil A."/>
            <person name="Abdulkadir J."/>
            <person name="Abebe A."/>
            <person name="Abera B."/>
            <person name="Abreu J."/>
            <person name="Acer S.C."/>
            <person name="Aftuck L."/>
            <person name="Alexander A."/>
            <person name="An P."/>
            <person name="Anderson E."/>
            <person name="Anderson S."/>
            <person name="Arachi H."/>
            <person name="Azer M."/>
            <person name="Bachantsang P."/>
            <person name="Barry A."/>
            <person name="Bayul T."/>
            <person name="Berlin A."/>
            <person name="Bessette D."/>
            <person name="Bloom T."/>
            <person name="Blye J."/>
            <person name="Boguslavskiy L."/>
            <person name="Bonnet C."/>
            <person name="Boukhgalter B."/>
            <person name="Bourzgui I."/>
            <person name="Brown A."/>
            <person name="Cahill P."/>
            <person name="Channer S."/>
            <person name="Cheshatsang Y."/>
            <person name="Chuda L."/>
            <person name="Citroen M."/>
            <person name="Collymore A."/>
            <person name="Cooke P."/>
            <person name="Costello M."/>
            <person name="D'Aco K."/>
            <person name="Daza R."/>
            <person name="De Haan G."/>
            <person name="DeGray S."/>
            <person name="DeMaso C."/>
            <person name="Dhargay N."/>
            <person name="Dooley K."/>
            <person name="Dooley E."/>
            <person name="Doricent M."/>
            <person name="Dorje P."/>
            <person name="Dorjee K."/>
            <person name="Dupes A."/>
            <person name="Elong R."/>
            <person name="Falk J."/>
            <person name="Farina A."/>
            <person name="Faro S."/>
            <person name="Ferguson D."/>
            <person name="Fisher S."/>
            <person name="Foley C.D."/>
            <person name="Franke A."/>
            <person name="Friedrich D."/>
            <person name="Gadbois L."/>
            <person name="Gearin G."/>
            <person name="Gearin C.R."/>
            <person name="Giannoukos G."/>
            <person name="Goode T."/>
            <person name="Graham J."/>
            <person name="Grandbois E."/>
            <person name="Grewal S."/>
            <person name="Gyaltsen K."/>
            <person name="Hafez N."/>
            <person name="Hagos B."/>
            <person name="Hall J."/>
            <person name="Henson C."/>
            <person name="Hollinger A."/>
            <person name="Honan T."/>
            <person name="Huard M.D."/>
            <person name="Hughes L."/>
            <person name="Hurhula B."/>
            <person name="Husby M.E."/>
            <person name="Kamat A."/>
            <person name="Kanga B."/>
            <person name="Kashin S."/>
            <person name="Khazanovich D."/>
            <person name="Kisner P."/>
            <person name="Lance K."/>
            <person name="Lara M."/>
            <person name="Lee W."/>
            <person name="Lennon N."/>
            <person name="Letendre F."/>
            <person name="LeVine R."/>
            <person name="Lipovsky A."/>
            <person name="Liu X."/>
            <person name="Liu J."/>
            <person name="Liu S."/>
            <person name="Lokyitsang T."/>
            <person name="Lokyitsang Y."/>
            <person name="Lubonja R."/>
            <person name="Lui A."/>
            <person name="MacDonald P."/>
            <person name="Magnisalis V."/>
            <person name="Maru K."/>
            <person name="Matthews C."/>
            <person name="McCusker W."/>
            <person name="McDonough S."/>
            <person name="Mehta T."/>
            <person name="Meldrim J."/>
            <person name="Meneus L."/>
            <person name="Mihai O."/>
            <person name="Mihalev A."/>
            <person name="Mihova T."/>
            <person name="Mittelman R."/>
            <person name="Mlenga V."/>
            <person name="Montmayeur A."/>
            <person name="Mulrain L."/>
            <person name="Navidi A."/>
            <person name="Naylor J."/>
            <person name="Negash T."/>
            <person name="Nguyen T."/>
            <person name="Nguyen N."/>
            <person name="Nicol R."/>
            <person name="Norbu C."/>
            <person name="Norbu N."/>
            <person name="Novod N."/>
            <person name="O'Neill B."/>
            <person name="Osman S."/>
            <person name="Markiewicz E."/>
            <person name="Oyono O.L."/>
            <person name="Patti C."/>
            <person name="Phunkhang P."/>
            <person name="Pierre F."/>
            <person name="Priest M."/>
            <person name="Raghuraman S."/>
            <person name="Rege F."/>
            <person name="Reyes R."/>
            <person name="Rise C."/>
            <person name="Rogov P."/>
            <person name="Ross K."/>
            <person name="Ryan E."/>
            <person name="Settipalli S."/>
            <person name="Shea T."/>
            <person name="Sherpa N."/>
            <person name="Shi L."/>
            <person name="Shih D."/>
            <person name="Sparrow T."/>
            <person name="Spaulding J."/>
            <person name="Stalker J."/>
            <person name="Stange-Thomann N."/>
            <person name="Stavropoulos S."/>
            <person name="Stone C."/>
            <person name="Strader C."/>
            <person name="Tesfaye S."/>
            <person name="Thomson T."/>
            <person name="Thoulutsang Y."/>
            <person name="Thoulutsang D."/>
            <person name="Topham K."/>
            <person name="Topping I."/>
            <person name="Tsamla T."/>
            <person name="Vassiliev H."/>
            <person name="Vo A."/>
            <person name="Wangchuk T."/>
            <person name="Wangdi T."/>
            <person name="Weiand M."/>
            <person name="Wilkinson J."/>
            <person name="Wilson A."/>
            <person name="Yadav S."/>
            <person name="Young G."/>
            <person name="Yu Q."/>
            <person name="Zembek L."/>
            <person name="Zhong D."/>
            <person name="Zimmer A."/>
            <person name="Zwirko Z."/>
            <person name="Jaffe D.B."/>
            <person name="Alvarez P."/>
            <person name="Brockman W."/>
            <person name="Butler J."/>
            <person name="Chin C."/>
            <person name="Gnerre S."/>
            <person name="Grabherr M."/>
            <person name="Kleber M."/>
            <person name="Mauceli E."/>
            <person name="MacCallum I."/>
        </authorList>
    </citation>
    <scope>NUCLEOTIDE SEQUENCE [LARGE SCALE GENOMIC DNA]</scope>
    <source>
        <strain evidence="3">Tucson 15010-1051.87</strain>
    </source>
</reference>
<feature type="region of interest" description="Disordered" evidence="1">
    <location>
        <begin position="479"/>
        <end position="498"/>
    </location>
</feature>
<evidence type="ECO:0000256" key="1">
    <source>
        <dbReference type="SAM" id="MobiDB-lite"/>
    </source>
</evidence>
<dbReference type="EMBL" id="CH940650">
    <property type="protein sequence ID" value="EDW67428.2"/>
    <property type="molecule type" value="Genomic_DNA"/>
</dbReference>
<name>B4M117_DROVI</name>
<proteinExistence type="predicted"/>
<dbReference type="OrthoDB" id="8195535at2759"/>
<feature type="region of interest" description="Disordered" evidence="1">
    <location>
        <begin position="290"/>
        <end position="321"/>
    </location>
</feature>
<dbReference type="Proteomes" id="UP000008792">
    <property type="component" value="Unassembled WGS sequence"/>
</dbReference>
<keyword evidence="3" id="KW-1185">Reference proteome</keyword>